<dbReference type="AlphaFoldDB" id="A0AAV4W5N6"/>
<evidence type="ECO:0000313" key="2">
    <source>
        <dbReference type="EMBL" id="GIY76908.1"/>
    </source>
</evidence>
<feature type="compositionally biased region" description="Basic and acidic residues" evidence="1">
    <location>
        <begin position="41"/>
        <end position="55"/>
    </location>
</feature>
<evidence type="ECO:0000256" key="1">
    <source>
        <dbReference type="SAM" id="MobiDB-lite"/>
    </source>
</evidence>
<dbReference type="EMBL" id="BPLR01015551">
    <property type="protein sequence ID" value="GIY76908.1"/>
    <property type="molecule type" value="Genomic_DNA"/>
</dbReference>
<reference evidence="2 3" key="1">
    <citation type="submission" date="2021-06" db="EMBL/GenBank/DDBJ databases">
        <title>Caerostris extrusa draft genome.</title>
        <authorList>
            <person name="Kono N."/>
            <person name="Arakawa K."/>
        </authorList>
    </citation>
    <scope>NUCLEOTIDE SEQUENCE [LARGE SCALE GENOMIC DNA]</scope>
</reference>
<accession>A0AAV4W5N6</accession>
<dbReference type="Proteomes" id="UP001054945">
    <property type="component" value="Unassembled WGS sequence"/>
</dbReference>
<feature type="region of interest" description="Disordered" evidence="1">
    <location>
        <begin position="28"/>
        <end position="66"/>
    </location>
</feature>
<comment type="caution">
    <text evidence="2">The sequence shown here is derived from an EMBL/GenBank/DDBJ whole genome shotgun (WGS) entry which is preliminary data.</text>
</comment>
<gene>
    <name evidence="2" type="ORF">CEXT_421371</name>
</gene>
<proteinExistence type="predicted"/>
<sequence>MPYSMVPWKPPMVSDIITLYRSNMRGHQLQSGHPNFPGKSSRGEKRILFNDDSKTFLKGSEIPTDQ</sequence>
<evidence type="ECO:0000313" key="3">
    <source>
        <dbReference type="Proteomes" id="UP001054945"/>
    </source>
</evidence>
<keyword evidence="3" id="KW-1185">Reference proteome</keyword>
<protein>
    <submittedName>
        <fullName evidence="2">Uncharacterized protein</fullName>
    </submittedName>
</protein>
<name>A0AAV4W5N6_CAEEX</name>
<organism evidence="2 3">
    <name type="scientific">Caerostris extrusa</name>
    <name type="common">Bark spider</name>
    <name type="synonym">Caerostris bankana</name>
    <dbReference type="NCBI Taxonomy" id="172846"/>
    <lineage>
        <taxon>Eukaryota</taxon>
        <taxon>Metazoa</taxon>
        <taxon>Ecdysozoa</taxon>
        <taxon>Arthropoda</taxon>
        <taxon>Chelicerata</taxon>
        <taxon>Arachnida</taxon>
        <taxon>Araneae</taxon>
        <taxon>Araneomorphae</taxon>
        <taxon>Entelegynae</taxon>
        <taxon>Araneoidea</taxon>
        <taxon>Araneidae</taxon>
        <taxon>Caerostris</taxon>
    </lineage>
</organism>